<dbReference type="Gene3D" id="1.20.1070.10">
    <property type="entry name" value="Rhodopsin 7-helix transmembrane proteins"/>
    <property type="match status" value="1"/>
</dbReference>
<dbReference type="InterPro" id="IPR000370">
    <property type="entry name" value="Prostglndn_IP_rcpt"/>
</dbReference>
<evidence type="ECO:0000256" key="5">
    <source>
        <dbReference type="ARBA" id="ARBA00023040"/>
    </source>
</evidence>
<accession>A0A8C4RB12</accession>
<keyword evidence="7 10" id="KW-0675">Receptor</keyword>
<name>A0A8C4RB12_ERPCA</name>
<keyword evidence="14" id="KW-1185">Reference proteome</keyword>
<keyword evidence="4 11" id="KW-1133">Transmembrane helix</keyword>
<evidence type="ECO:0000256" key="1">
    <source>
        <dbReference type="ARBA" id="ARBA00004651"/>
    </source>
</evidence>
<evidence type="ECO:0000313" key="14">
    <source>
        <dbReference type="Proteomes" id="UP000694620"/>
    </source>
</evidence>
<feature type="transmembrane region" description="Helical" evidence="11">
    <location>
        <begin position="71"/>
        <end position="95"/>
    </location>
</feature>
<evidence type="ECO:0000259" key="12">
    <source>
        <dbReference type="PROSITE" id="PS50262"/>
    </source>
</evidence>
<protein>
    <submittedName>
        <fullName evidence="13">Prostaglandin I2 receptor</fullName>
    </submittedName>
</protein>
<dbReference type="AlphaFoldDB" id="A0A8C4RB12"/>
<keyword evidence="9 10" id="KW-0807">Transducer</keyword>
<keyword evidence="3 10" id="KW-0812">Transmembrane</keyword>
<dbReference type="SUPFAM" id="SSF81321">
    <property type="entry name" value="Family A G protein-coupled receptor-like"/>
    <property type="match status" value="1"/>
</dbReference>
<keyword evidence="8" id="KW-0325">Glycoprotein</keyword>
<dbReference type="Pfam" id="PF00001">
    <property type="entry name" value="7tm_1"/>
    <property type="match status" value="1"/>
</dbReference>
<dbReference type="GO" id="GO:0016501">
    <property type="term" value="F:prostacyclin receptor activity"/>
    <property type="evidence" value="ECO:0007669"/>
    <property type="project" value="TreeGrafter"/>
</dbReference>
<organism evidence="13 14">
    <name type="scientific">Erpetoichthys calabaricus</name>
    <name type="common">Rope fish</name>
    <name type="synonym">Calamoichthys calabaricus</name>
    <dbReference type="NCBI Taxonomy" id="27687"/>
    <lineage>
        <taxon>Eukaryota</taxon>
        <taxon>Metazoa</taxon>
        <taxon>Chordata</taxon>
        <taxon>Craniata</taxon>
        <taxon>Vertebrata</taxon>
        <taxon>Euteleostomi</taxon>
        <taxon>Actinopterygii</taxon>
        <taxon>Polypteriformes</taxon>
        <taxon>Polypteridae</taxon>
        <taxon>Erpetoichthys</taxon>
    </lineage>
</organism>
<evidence type="ECO:0000256" key="10">
    <source>
        <dbReference type="RuleBase" id="RU000688"/>
    </source>
</evidence>
<reference evidence="13" key="1">
    <citation type="submission" date="2021-06" db="EMBL/GenBank/DDBJ databases">
        <authorList>
            <consortium name="Wellcome Sanger Institute Data Sharing"/>
        </authorList>
    </citation>
    <scope>NUCLEOTIDE SEQUENCE [LARGE SCALE GENOMIC DNA]</scope>
</reference>
<evidence type="ECO:0000256" key="4">
    <source>
        <dbReference type="ARBA" id="ARBA00022989"/>
    </source>
</evidence>
<dbReference type="GO" id="GO:0007204">
    <property type="term" value="P:positive regulation of cytosolic calcium ion concentration"/>
    <property type="evidence" value="ECO:0007669"/>
    <property type="project" value="TreeGrafter"/>
</dbReference>
<evidence type="ECO:0000256" key="9">
    <source>
        <dbReference type="ARBA" id="ARBA00023224"/>
    </source>
</evidence>
<proteinExistence type="inferred from homology"/>
<keyword evidence="5 10" id="KW-0297">G-protein coupled receptor</keyword>
<feature type="domain" description="G-protein coupled receptors family 1 profile" evidence="12">
    <location>
        <begin position="49"/>
        <end position="284"/>
    </location>
</feature>
<dbReference type="PROSITE" id="PS00237">
    <property type="entry name" value="G_PROTEIN_RECEP_F1_1"/>
    <property type="match status" value="1"/>
</dbReference>
<evidence type="ECO:0000256" key="2">
    <source>
        <dbReference type="ARBA" id="ARBA00022475"/>
    </source>
</evidence>
<feature type="transmembrane region" description="Helical" evidence="11">
    <location>
        <begin position="115"/>
        <end position="136"/>
    </location>
</feature>
<dbReference type="InterPro" id="IPR017452">
    <property type="entry name" value="GPCR_Rhodpsn_7TM"/>
</dbReference>
<reference evidence="13" key="3">
    <citation type="submission" date="2025-09" db="UniProtKB">
        <authorList>
            <consortium name="Ensembl"/>
        </authorList>
    </citation>
    <scope>IDENTIFICATION</scope>
</reference>
<comment type="similarity">
    <text evidence="10">Belongs to the G-protein coupled receptor 1 family.</text>
</comment>
<evidence type="ECO:0000313" key="13">
    <source>
        <dbReference type="Ensembl" id="ENSECRP00000000050.1"/>
    </source>
</evidence>
<dbReference type="GO" id="GO:0007189">
    <property type="term" value="P:adenylate cyclase-activating G protein-coupled receptor signaling pathway"/>
    <property type="evidence" value="ECO:0007669"/>
    <property type="project" value="TreeGrafter"/>
</dbReference>
<dbReference type="GO" id="GO:0048662">
    <property type="term" value="P:negative regulation of smooth muscle cell proliferation"/>
    <property type="evidence" value="ECO:0007669"/>
    <property type="project" value="TreeGrafter"/>
</dbReference>
<feature type="transmembrane region" description="Helical" evidence="11">
    <location>
        <begin position="202"/>
        <end position="232"/>
    </location>
</feature>
<dbReference type="PRINTS" id="PR00856">
    <property type="entry name" value="PRSTNOIDIPR"/>
</dbReference>
<dbReference type="PROSITE" id="PS50262">
    <property type="entry name" value="G_PROTEIN_RECEP_F1_2"/>
    <property type="match status" value="1"/>
</dbReference>
<dbReference type="Proteomes" id="UP000694620">
    <property type="component" value="Chromosome 1"/>
</dbReference>
<dbReference type="InterPro" id="IPR008365">
    <property type="entry name" value="Prostanoid_rcpt"/>
</dbReference>
<gene>
    <name evidence="13" type="primary">PTGIR</name>
</gene>
<feature type="transmembrane region" description="Helical" evidence="11">
    <location>
        <begin position="156"/>
        <end position="179"/>
    </location>
</feature>
<comment type="subcellular location">
    <subcellularLocation>
        <location evidence="1">Cell membrane</location>
        <topology evidence="1">Multi-pass membrane protein</topology>
    </subcellularLocation>
</comment>
<evidence type="ECO:0000256" key="6">
    <source>
        <dbReference type="ARBA" id="ARBA00023136"/>
    </source>
</evidence>
<dbReference type="GO" id="GO:0005886">
    <property type="term" value="C:plasma membrane"/>
    <property type="evidence" value="ECO:0007669"/>
    <property type="project" value="UniProtKB-SubCell"/>
</dbReference>
<dbReference type="GeneTree" id="ENSGT01050000244902"/>
<feature type="transmembrane region" description="Helical" evidence="11">
    <location>
        <begin position="41"/>
        <end position="59"/>
    </location>
</feature>
<dbReference type="PRINTS" id="PR00237">
    <property type="entry name" value="GPCRRHODOPSN"/>
</dbReference>
<dbReference type="Ensembl" id="ENSECRT00000000053.1">
    <property type="protein sequence ID" value="ENSECRP00000000050.1"/>
    <property type="gene ID" value="ENSECRG00000000037.1"/>
</dbReference>
<evidence type="ECO:0000256" key="3">
    <source>
        <dbReference type="ARBA" id="ARBA00022692"/>
    </source>
</evidence>
<keyword evidence="6 11" id="KW-0472">Membrane</keyword>
<dbReference type="GO" id="GO:0006954">
    <property type="term" value="P:inflammatory response"/>
    <property type="evidence" value="ECO:0007669"/>
    <property type="project" value="TreeGrafter"/>
</dbReference>
<sequence length="364" mass="40086">QSAGGGRPEKGLTETACIMANVTCEKITQIRVVGYPMLSTWMFVIGVGGNVLALAILGVHRKKLRSKSSVFCILVTGLAVTDLLGTCFLSPLVFVSYAYNASIVGLVGNHSLCDFFGFTTTFSAVASMLILCAMAVERCMAISHPYFYSKHNSKGLAKAALASIYVLSCFFCCLPFFAFGEHKQYCPGTWCFIKMASTDRKVIAFSLCYATLMAFLILIILICNGSVIVSLCNMYKNQRSRRGSVISNRTRKNWIGQGDEEVDQLILLASMTTIFVICSLPITVGVLNKLKAPFVSEMHNGSRTLLKIKGIHFWLLKAPSTWKVQKEPLFRSITGSIQLSNHEQMAADLSNNNCCINMVKFRFS</sequence>
<dbReference type="PRINTS" id="PR01788">
    <property type="entry name" value="PROSTANOIDR"/>
</dbReference>
<evidence type="ECO:0000256" key="7">
    <source>
        <dbReference type="ARBA" id="ARBA00023170"/>
    </source>
</evidence>
<dbReference type="InterPro" id="IPR000276">
    <property type="entry name" value="GPCR_Rhodpsn"/>
</dbReference>
<evidence type="ECO:0000256" key="11">
    <source>
        <dbReference type="SAM" id="Phobius"/>
    </source>
</evidence>
<keyword evidence="2" id="KW-1003">Cell membrane</keyword>
<dbReference type="PANTHER" id="PTHR11866:SF7">
    <property type="entry name" value="PROSTACYCLIN RECEPTOR"/>
    <property type="match status" value="1"/>
</dbReference>
<dbReference type="PANTHER" id="PTHR11866">
    <property type="entry name" value="G-PROTEIN COUPLED RECEPTOR FAMILY 1 MEMBER"/>
    <property type="match status" value="1"/>
</dbReference>
<feature type="transmembrane region" description="Helical" evidence="11">
    <location>
        <begin position="265"/>
        <end position="287"/>
    </location>
</feature>
<reference evidence="13" key="2">
    <citation type="submission" date="2025-08" db="UniProtKB">
        <authorList>
            <consortium name="Ensembl"/>
        </authorList>
    </citation>
    <scope>IDENTIFICATION</scope>
</reference>
<evidence type="ECO:0000256" key="8">
    <source>
        <dbReference type="ARBA" id="ARBA00023180"/>
    </source>
</evidence>